<dbReference type="PANTHER" id="PTHR12289:SF41">
    <property type="entry name" value="FAILED AXON CONNECTIONS-RELATED"/>
    <property type="match status" value="1"/>
</dbReference>
<dbReference type="PANTHER" id="PTHR12289">
    <property type="entry name" value="METAXIN RELATED"/>
    <property type="match status" value="1"/>
</dbReference>
<sequence length="233" mass="25597">MITLTVFPPMFGETSASSFSTKAIYLMTMAGVPWTRENSSDPRKWPKGKLPAITVDGKVIGDSDGIRAYLEAQGADFDKGLSDLEKSTSRGLIRMAEDHLYYHVMLDRWADDAVWPTIRDAYFADIPKPLRGLITGGLRRNVMKGMHVQGLGRLSPEERLARANQDLEAITTRLWEGPFLFGEQPTLADACVAPVLGGLRSTPVATLLSKRVSEDAVLGAYIDRVDEALGQKS</sequence>
<dbReference type="InterPro" id="IPR026928">
    <property type="entry name" value="FAX/IsoI-like"/>
</dbReference>
<dbReference type="SFLD" id="SFLDG01180">
    <property type="entry name" value="SUF1"/>
    <property type="match status" value="1"/>
</dbReference>
<dbReference type="InterPro" id="IPR050931">
    <property type="entry name" value="Mito_Protein_Transport_Metaxin"/>
</dbReference>
<dbReference type="Gene3D" id="1.20.1050.10">
    <property type="match status" value="1"/>
</dbReference>
<dbReference type="InterPro" id="IPR012336">
    <property type="entry name" value="Thioredoxin-like_fold"/>
</dbReference>
<dbReference type="CDD" id="cd03193">
    <property type="entry name" value="GST_C_Metaxin"/>
    <property type="match status" value="1"/>
</dbReference>
<keyword evidence="3" id="KW-1185">Reference proteome</keyword>
<dbReference type="RefSeq" id="WP_108826676.1">
    <property type="nucleotide sequence ID" value="NZ_OMOR01000001.1"/>
</dbReference>
<dbReference type="InterPro" id="IPR036249">
    <property type="entry name" value="Thioredoxin-like_sf"/>
</dbReference>
<dbReference type="SFLD" id="SFLDS00019">
    <property type="entry name" value="Glutathione_Transferase_(cytos"/>
    <property type="match status" value="1"/>
</dbReference>
<feature type="domain" description="Thioredoxin-like fold" evidence="1">
    <location>
        <begin position="19"/>
        <end position="113"/>
    </location>
</feature>
<accession>A0A2R8B8H2</accession>
<dbReference type="EMBL" id="OMOR01000001">
    <property type="protein sequence ID" value="SPH19323.1"/>
    <property type="molecule type" value="Genomic_DNA"/>
</dbReference>
<dbReference type="SUPFAM" id="SSF47616">
    <property type="entry name" value="GST C-terminal domain-like"/>
    <property type="match status" value="1"/>
</dbReference>
<dbReference type="Proteomes" id="UP000244880">
    <property type="component" value="Unassembled WGS sequence"/>
</dbReference>
<dbReference type="AlphaFoldDB" id="A0A2R8B8H2"/>
<dbReference type="Gene3D" id="3.40.30.10">
    <property type="entry name" value="Glutaredoxin"/>
    <property type="match status" value="1"/>
</dbReference>
<name>A0A2R8B8H2_9RHOB</name>
<dbReference type="SUPFAM" id="SSF52833">
    <property type="entry name" value="Thioredoxin-like"/>
    <property type="match status" value="1"/>
</dbReference>
<dbReference type="InterPro" id="IPR040079">
    <property type="entry name" value="Glutathione_S-Trfase"/>
</dbReference>
<dbReference type="SFLD" id="SFLDG01200">
    <property type="entry name" value="SUF1.1"/>
    <property type="match status" value="1"/>
</dbReference>
<dbReference type="InterPro" id="IPR036282">
    <property type="entry name" value="Glutathione-S-Trfase_C_sf"/>
</dbReference>
<reference evidence="2 3" key="1">
    <citation type="submission" date="2018-03" db="EMBL/GenBank/DDBJ databases">
        <authorList>
            <person name="Keele B.F."/>
        </authorList>
    </citation>
    <scope>NUCLEOTIDE SEQUENCE [LARGE SCALE GENOMIC DNA]</scope>
    <source>
        <strain evidence="2 3">CECT 8599</strain>
    </source>
</reference>
<evidence type="ECO:0000259" key="1">
    <source>
        <dbReference type="Pfam" id="PF17172"/>
    </source>
</evidence>
<gene>
    <name evidence="2" type="ORF">ASD8599_00048</name>
</gene>
<dbReference type="Pfam" id="PF13410">
    <property type="entry name" value="GST_C_2"/>
    <property type="match status" value="1"/>
</dbReference>
<dbReference type="Pfam" id="PF17172">
    <property type="entry name" value="GST_N_4"/>
    <property type="match status" value="1"/>
</dbReference>
<dbReference type="OrthoDB" id="7664269at2"/>
<evidence type="ECO:0000313" key="3">
    <source>
        <dbReference type="Proteomes" id="UP000244880"/>
    </source>
</evidence>
<organism evidence="2 3">
    <name type="scientific">Ascidiaceihabitans donghaensis</name>
    <dbReference type="NCBI Taxonomy" id="1510460"/>
    <lineage>
        <taxon>Bacteria</taxon>
        <taxon>Pseudomonadati</taxon>
        <taxon>Pseudomonadota</taxon>
        <taxon>Alphaproteobacteria</taxon>
        <taxon>Rhodobacterales</taxon>
        <taxon>Paracoccaceae</taxon>
        <taxon>Ascidiaceihabitans</taxon>
    </lineage>
</organism>
<protein>
    <recommendedName>
        <fullName evidence="1">Thioredoxin-like fold domain-containing protein</fullName>
    </recommendedName>
</protein>
<dbReference type="GO" id="GO:0005737">
    <property type="term" value="C:cytoplasm"/>
    <property type="evidence" value="ECO:0007669"/>
    <property type="project" value="TreeGrafter"/>
</dbReference>
<evidence type="ECO:0000313" key="2">
    <source>
        <dbReference type="EMBL" id="SPH19323.1"/>
    </source>
</evidence>
<proteinExistence type="predicted"/>